<evidence type="ECO:0000313" key="2">
    <source>
        <dbReference type="Proteomes" id="UP000240259"/>
    </source>
</evidence>
<evidence type="ECO:0000313" key="1">
    <source>
        <dbReference type="EMBL" id="PTE08615.1"/>
    </source>
</evidence>
<dbReference type="EMBL" id="PZJX01000038">
    <property type="protein sequence ID" value="PTE08615.1"/>
    <property type="molecule type" value="Genomic_DNA"/>
</dbReference>
<protein>
    <submittedName>
        <fullName evidence="1">Uncharacterized protein</fullName>
    </submittedName>
</protein>
<sequence>MLRGFLNLNSQAAFLFPGWRAPPRRAVDRNGRGLVDVPPLLTAVVSAYDARQAFDLAADKSRRMRV</sequence>
<organism evidence="1 2">
    <name type="scientific">Mesorhizobium helmanticense</name>
    <dbReference type="NCBI Taxonomy" id="1776423"/>
    <lineage>
        <taxon>Bacteria</taxon>
        <taxon>Pseudomonadati</taxon>
        <taxon>Pseudomonadota</taxon>
        <taxon>Alphaproteobacteria</taxon>
        <taxon>Hyphomicrobiales</taxon>
        <taxon>Phyllobacteriaceae</taxon>
        <taxon>Mesorhizobium</taxon>
    </lineage>
</organism>
<name>A0A2T4ISL5_9HYPH</name>
<reference evidence="1 2" key="1">
    <citation type="submission" date="2018-03" db="EMBL/GenBank/DDBJ databases">
        <title>Genome sequence of the symbiotic type strain Mesorhizobium helmanticense CSLC115NT isolated from Lotus corniculatus nodules.</title>
        <authorList>
            <person name="Sannazzaro A.I."/>
            <person name="Torres Tejerizo G.A."/>
            <person name="Dip D."/>
            <person name="Caballero M."/>
            <person name="Pistorio M."/>
            <person name="Estrella M.J."/>
        </authorList>
    </citation>
    <scope>NUCLEOTIDE SEQUENCE [LARGE SCALE GENOMIC DNA]</scope>
    <source>
        <strain evidence="1 2">CSLC115N</strain>
    </source>
</reference>
<accession>A0A2T4ISL5</accession>
<dbReference type="Proteomes" id="UP000240259">
    <property type="component" value="Unassembled WGS sequence"/>
</dbReference>
<proteinExistence type="predicted"/>
<keyword evidence="2" id="KW-1185">Reference proteome</keyword>
<gene>
    <name evidence="1" type="ORF">C9427_20220</name>
</gene>
<comment type="caution">
    <text evidence="1">The sequence shown here is derived from an EMBL/GenBank/DDBJ whole genome shotgun (WGS) entry which is preliminary data.</text>
</comment>
<dbReference type="AlphaFoldDB" id="A0A2T4ISL5"/>